<dbReference type="InterPro" id="IPR051678">
    <property type="entry name" value="AGP_Transferase"/>
</dbReference>
<dbReference type="RefSeq" id="WP_378110016.1">
    <property type="nucleotide sequence ID" value="NZ_JBHSNC010000006.1"/>
</dbReference>
<evidence type="ECO:0000259" key="1">
    <source>
        <dbReference type="Pfam" id="PF01636"/>
    </source>
</evidence>
<evidence type="ECO:0000313" key="3">
    <source>
        <dbReference type="Proteomes" id="UP001596108"/>
    </source>
</evidence>
<comment type="caution">
    <text evidence="2">The sequence shown here is derived from an EMBL/GenBank/DDBJ whole genome shotgun (WGS) entry which is preliminary data.</text>
</comment>
<proteinExistence type="predicted"/>
<dbReference type="Proteomes" id="UP001596108">
    <property type="component" value="Unassembled WGS sequence"/>
</dbReference>
<evidence type="ECO:0000313" key="2">
    <source>
        <dbReference type="EMBL" id="MFC5528195.1"/>
    </source>
</evidence>
<gene>
    <name evidence="2" type="ORF">ACFPQ4_01820</name>
</gene>
<accession>A0ABW0QTP9</accession>
<dbReference type="Gene3D" id="3.90.1200.10">
    <property type="match status" value="1"/>
</dbReference>
<dbReference type="SUPFAM" id="SSF56112">
    <property type="entry name" value="Protein kinase-like (PK-like)"/>
    <property type="match status" value="1"/>
</dbReference>
<dbReference type="InterPro" id="IPR011009">
    <property type="entry name" value="Kinase-like_dom_sf"/>
</dbReference>
<feature type="domain" description="Aminoglycoside phosphotransferase" evidence="1">
    <location>
        <begin position="87"/>
        <end position="251"/>
    </location>
</feature>
<dbReference type="InterPro" id="IPR002575">
    <property type="entry name" value="Aminoglycoside_PTrfase"/>
</dbReference>
<dbReference type="EMBL" id="JBHSNC010000006">
    <property type="protein sequence ID" value="MFC5528195.1"/>
    <property type="molecule type" value="Genomic_DNA"/>
</dbReference>
<dbReference type="PANTHER" id="PTHR21310">
    <property type="entry name" value="AMINOGLYCOSIDE PHOSPHOTRANSFERASE-RELATED-RELATED"/>
    <property type="match status" value="1"/>
</dbReference>
<dbReference type="Pfam" id="PF01636">
    <property type="entry name" value="APH"/>
    <property type="match status" value="1"/>
</dbReference>
<organism evidence="2 3">
    <name type="scientific">Cohnella yongneupensis</name>
    <dbReference type="NCBI Taxonomy" id="425006"/>
    <lineage>
        <taxon>Bacteria</taxon>
        <taxon>Bacillati</taxon>
        <taxon>Bacillota</taxon>
        <taxon>Bacilli</taxon>
        <taxon>Bacillales</taxon>
        <taxon>Paenibacillaceae</taxon>
        <taxon>Cohnella</taxon>
    </lineage>
</organism>
<reference evidence="3" key="1">
    <citation type="journal article" date="2019" name="Int. J. Syst. Evol. Microbiol.">
        <title>The Global Catalogue of Microorganisms (GCM) 10K type strain sequencing project: providing services to taxonomists for standard genome sequencing and annotation.</title>
        <authorList>
            <consortium name="The Broad Institute Genomics Platform"/>
            <consortium name="The Broad Institute Genome Sequencing Center for Infectious Disease"/>
            <person name="Wu L."/>
            <person name="Ma J."/>
        </authorList>
    </citation>
    <scope>NUCLEOTIDE SEQUENCE [LARGE SCALE GENOMIC DNA]</scope>
    <source>
        <strain evidence="3">CGMCC 1.18578</strain>
    </source>
</reference>
<name>A0ABW0QTP9_9BACL</name>
<protein>
    <submittedName>
        <fullName evidence="2">Phosphotransferase family protein</fullName>
    </submittedName>
</protein>
<sequence>MKFEAHLTSEQLQNYVAKVFGAGYRVEGIARLHGGAQKVVYKIDCTNGFSCVLYVWDLSQNYFKEDILNEPAFQQSYGGGLFAMNNRYLRQRGIRTPELYDMNRDRDWHAFDYALVEYVHGQKAQAYFQEETTVRHELFQRVGDMLSEMHAIERDVYGAADYSGSNDKPCYELQREHAKMSLEYASRHMVSVRDNYSRLLDKLDELEAAIQPRSHYGLIHGELGPDHILVDDQLQPYLIDIEGAGYFDIEHEHSFLGIRFGEYYRYLENNNLDTNRMAFYRYCHHLSLTSGGLKLLHRNFPDQSFAKGLADYHSRCAFEWKA</sequence>
<keyword evidence="3" id="KW-1185">Reference proteome</keyword>